<evidence type="ECO:0000313" key="2">
    <source>
        <dbReference type="Proteomes" id="UP000649617"/>
    </source>
</evidence>
<reference evidence="1" key="1">
    <citation type="submission" date="2021-02" db="EMBL/GenBank/DDBJ databases">
        <authorList>
            <person name="Dougan E. K."/>
            <person name="Rhodes N."/>
            <person name="Thang M."/>
            <person name="Chan C."/>
        </authorList>
    </citation>
    <scope>NUCLEOTIDE SEQUENCE</scope>
</reference>
<sequence length="160" mass="17279">MDLIPELPSRATLATFILRSIPCLYFFKKWSKANSAVATAKAKAVEVSSKAKSAAKELWALGLLHMTSVCRMVMSKQRRLELQAVQPLSVPPAVPLAWQPAQSSGPRWELLRPCSPSASPSRSVQPSAAELDWPSAPPWVPQPARLAVALRATALMPSAA</sequence>
<dbReference type="EMBL" id="CAJNIZ010005581">
    <property type="protein sequence ID" value="CAE7242822.1"/>
    <property type="molecule type" value="Genomic_DNA"/>
</dbReference>
<keyword evidence="2" id="KW-1185">Reference proteome</keyword>
<name>A0A812LG19_SYMPI</name>
<gene>
    <name evidence="1" type="ORF">SPIL2461_LOCUS4304</name>
</gene>
<dbReference type="Proteomes" id="UP000649617">
    <property type="component" value="Unassembled WGS sequence"/>
</dbReference>
<proteinExistence type="predicted"/>
<dbReference type="AlphaFoldDB" id="A0A812LG19"/>
<feature type="non-terminal residue" evidence="1">
    <location>
        <position position="1"/>
    </location>
</feature>
<evidence type="ECO:0000313" key="1">
    <source>
        <dbReference type="EMBL" id="CAE7242822.1"/>
    </source>
</evidence>
<protein>
    <submittedName>
        <fullName evidence="1">Uncharacterized protein</fullName>
    </submittedName>
</protein>
<comment type="caution">
    <text evidence="1">The sequence shown here is derived from an EMBL/GenBank/DDBJ whole genome shotgun (WGS) entry which is preliminary data.</text>
</comment>
<organism evidence="1 2">
    <name type="scientific">Symbiodinium pilosum</name>
    <name type="common">Dinoflagellate</name>
    <dbReference type="NCBI Taxonomy" id="2952"/>
    <lineage>
        <taxon>Eukaryota</taxon>
        <taxon>Sar</taxon>
        <taxon>Alveolata</taxon>
        <taxon>Dinophyceae</taxon>
        <taxon>Suessiales</taxon>
        <taxon>Symbiodiniaceae</taxon>
        <taxon>Symbiodinium</taxon>
    </lineage>
</organism>
<accession>A0A812LG19</accession>